<feature type="region of interest" description="Disordered" evidence="1">
    <location>
        <begin position="1"/>
        <end position="43"/>
    </location>
</feature>
<keyword evidence="3" id="KW-1185">Reference proteome</keyword>
<evidence type="ECO:0000313" key="3">
    <source>
        <dbReference type="Proteomes" id="UP000184471"/>
    </source>
</evidence>
<feature type="compositionally biased region" description="Low complexity" evidence="1">
    <location>
        <begin position="100"/>
        <end position="110"/>
    </location>
</feature>
<dbReference type="Proteomes" id="UP000184471">
    <property type="component" value="Unassembled WGS sequence"/>
</dbReference>
<feature type="region of interest" description="Disordered" evidence="1">
    <location>
        <begin position="100"/>
        <end position="124"/>
    </location>
</feature>
<protein>
    <recommendedName>
        <fullName evidence="4">EcsC protein family protein</fullName>
    </recommendedName>
</protein>
<gene>
    <name evidence="2" type="ORF">SAMN05444351_2460</name>
</gene>
<reference evidence="2 3" key="1">
    <citation type="submission" date="2016-11" db="EMBL/GenBank/DDBJ databases">
        <authorList>
            <person name="Jaros S."/>
            <person name="Januszkiewicz K."/>
            <person name="Wedrychowicz H."/>
        </authorList>
    </citation>
    <scope>NUCLEOTIDE SEQUENCE [LARGE SCALE GENOMIC DNA]</scope>
    <source>
        <strain evidence="2 3">DSM 45408</strain>
    </source>
</reference>
<dbReference type="STRING" id="1070870.SAMN05444351_2460"/>
<sequence length="317" mass="32193">MTEETRRTAAPRDVPPPRPVQRVAEPAPEESGPGWLDPDTGLGRAARALADAVSGLLGGTDDADGDRAGGAAPEGRRSTAGLLRDVVGAVASAAASTAASAAGSAATSAGRRQDPAASGDDDSRGLGTVLGELLAAAAPRLPIRDAARIRAAHPGRSDEEIADALTTRAARMTAAVGAATGGLSAAHWFAPPSLVALPLELGAETLLTAAVEVVLLGELHELYGRPAAGSDRERAAAYLASWTSQRAVEGGARQGMGTVLGTAGFRALRRRLSRRLARNLGSAAPLLVGAALGGRGNLKATETLARRVRSDLRRRDA</sequence>
<dbReference type="EMBL" id="FQVX01000002">
    <property type="protein sequence ID" value="SHG38983.1"/>
    <property type="molecule type" value="Genomic_DNA"/>
</dbReference>
<name>A0A1M5JG10_9ACTN</name>
<organism evidence="2 3">
    <name type="scientific">Geodermatophilus nigrescens</name>
    <dbReference type="NCBI Taxonomy" id="1070870"/>
    <lineage>
        <taxon>Bacteria</taxon>
        <taxon>Bacillati</taxon>
        <taxon>Actinomycetota</taxon>
        <taxon>Actinomycetes</taxon>
        <taxon>Geodermatophilales</taxon>
        <taxon>Geodermatophilaceae</taxon>
        <taxon>Geodermatophilus</taxon>
    </lineage>
</organism>
<dbReference type="OrthoDB" id="5195644at2"/>
<feature type="region of interest" description="Disordered" evidence="1">
    <location>
        <begin position="56"/>
        <end position="77"/>
    </location>
</feature>
<accession>A0A1M5JG10</accession>
<evidence type="ECO:0000313" key="2">
    <source>
        <dbReference type="EMBL" id="SHG38983.1"/>
    </source>
</evidence>
<evidence type="ECO:0008006" key="4">
    <source>
        <dbReference type="Google" id="ProtNLM"/>
    </source>
</evidence>
<dbReference type="AlphaFoldDB" id="A0A1M5JG10"/>
<evidence type="ECO:0000256" key="1">
    <source>
        <dbReference type="SAM" id="MobiDB-lite"/>
    </source>
</evidence>
<proteinExistence type="predicted"/>